<evidence type="ECO:0000313" key="3">
    <source>
        <dbReference type="Proteomes" id="UP000278807"/>
    </source>
</evidence>
<dbReference type="OrthoDB" id="6278354at2759"/>
<dbReference type="WBParaSite" id="HNAJ_0000800301-mRNA-1">
    <property type="protein sequence ID" value="HNAJ_0000800301-mRNA-1"/>
    <property type="gene ID" value="HNAJ_0000800301"/>
</dbReference>
<evidence type="ECO:0000256" key="1">
    <source>
        <dbReference type="SAM" id="MobiDB-lite"/>
    </source>
</evidence>
<protein>
    <submittedName>
        <fullName evidence="4">RAD51_interact domain-containing protein</fullName>
    </submittedName>
</protein>
<feature type="compositionally biased region" description="Polar residues" evidence="1">
    <location>
        <begin position="114"/>
        <end position="133"/>
    </location>
</feature>
<feature type="compositionally biased region" description="Polar residues" evidence="1">
    <location>
        <begin position="69"/>
        <end position="94"/>
    </location>
</feature>
<organism evidence="4">
    <name type="scientific">Rodentolepis nana</name>
    <name type="common">Dwarf tapeworm</name>
    <name type="synonym">Hymenolepis nana</name>
    <dbReference type="NCBI Taxonomy" id="102285"/>
    <lineage>
        <taxon>Eukaryota</taxon>
        <taxon>Metazoa</taxon>
        <taxon>Spiralia</taxon>
        <taxon>Lophotrochozoa</taxon>
        <taxon>Platyhelminthes</taxon>
        <taxon>Cestoda</taxon>
        <taxon>Eucestoda</taxon>
        <taxon>Cyclophyllidea</taxon>
        <taxon>Hymenolepididae</taxon>
        <taxon>Rodentolepis</taxon>
    </lineage>
</organism>
<sequence length="178" mass="19738">MPSPRKSVRKRVNISYAKLMSDESDDEFFNDKFETKPLKRKQTANSDEDEFIDDFPPSSPPKKPKAKKVTNSSTKNQKSTKESPQTVSKSTQLLSKRPIVAVAKIDASPIPNSERFTAQEVSTKSLSSIAPTKSPNPPSTPMAKNSATFYVTPPSGLRIGLSRKNVKKTLHPHIRLTN</sequence>
<reference evidence="2 3" key="2">
    <citation type="submission" date="2018-11" db="EMBL/GenBank/DDBJ databases">
        <authorList>
            <consortium name="Pathogen Informatics"/>
        </authorList>
    </citation>
    <scope>NUCLEOTIDE SEQUENCE [LARGE SCALE GENOMIC DNA]</scope>
</reference>
<dbReference type="AlphaFoldDB" id="A0A0R3TL98"/>
<evidence type="ECO:0000313" key="2">
    <source>
        <dbReference type="EMBL" id="VDO03859.1"/>
    </source>
</evidence>
<dbReference type="EMBL" id="UZAE01012170">
    <property type="protein sequence ID" value="VDO03859.1"/>
    <property type="molecule type" value="Genomic_DNA"/>
</dbReference>
<feature type="region of interest" description="Disordered" evidence="1">
    <location>
        <begin position="114"/>
        <end position="149"/>
    </location>
</feature>
<dbReference type="Proteomes" id="UP000278807">
    <property type="component" value="Unassembled WGS sequence"/>
</dbReference>
<feature type="region of interest" description="Disordered" evidence="1">
    <location>
        <begin position="26"/>
        <end position="95"/>
    </location>
</feature>
<keyword evidence="3" id="KW-1185">Reference proteome</keyword>
<gene>
    <name evidence="2" type="ORF">HNAJ_LOCUS7999</name>
</gene>
<reference evidence="4" key="1">
    <citation type="submission" date="2017-02" db="UniProtKB">
        <authorList>
            <consortium name="WormBaseParasite"/>
        </authorList>
    </citation>
    <scope>IDENTIFICATION</scope>
</reference>
<accession>A0A0R3TL98</accession>
<name>A0A0R3TL98_RODNA</name>
<evidence type="ECO:0000313" key="4">
    <source>
        <dbReference type="WBParaSite" id="HNAJ_0000800301-mRNA-1"/>
    </source>
</evidence>
<proteinExistence type="predicted"/>